<dbReference type="GO" id="GO:0000287">
    <property type="term" value="F:magnesium ion binding"/>
    <property type="evidence" value="ECO:0007669"/>
    <property type="project" value="InterPro"/>
</dbReference>
<evidence type="ECO:0000313" key="4">
    <source>
        <dbReference type="Proteomes" id="UP000077115"/>
    </source>
</evidence>
<gene>
    <name evidence="3" type="ORF">BDEG_20419</name>
</gene>
<feature type="domain" description="Isopropylmalate dehydrogenase-like" evidence="2">
    <location>
        <begin position="44"/>
        <end position="356"/>
    </location>
</feature>
<dbReference type="InterPro" id="IPR024084">
    <property type="entry name" value="IsoPropMal-DH-like_dom"/>
</dbReference>
<reference evidence="3 4" key="1">
    <citation type="submission" date="2006-10" db="EMBL/GenBank/DDBJ databases">
        <title>The Genome Sequence of Batrachochytrium dendrobatidis JEL423.</title>
        <authorList>
            <consortium name="The Broad Institute Genome Sequencing Platform"/>
            <person name="Birren B."/>
            <person name="Lander E."/>
            <person name="Galagan J."/>
            <person name="Cuomo C."/>
            <person name="Devon K."/>
            <person name="Jaffe D."/>
            <person name="Butler J."/>
            <person name="Alvarez P."/>
            <person name="Gnerre S."/>
            <person name="Grabherr M."/>
            <person name="Kleber M."/>
            <person name="Mauceli E."/>
            <person name="Brockman W."/>
            <person name="Young S."/>
            <person name="LaButti K."/>
            <person name="Sykes S."/>
            <person name="DeCaprio D."/>
            <person name="Crawford M."/>
            <person name="Koehrsen M."/>
            <person name="Engels R."/>
            <person name="Montgomery P."/>
            <person name="Pearson M."/>
            <person name="Howarth C."/>
            <person name="Larson L."/>
            <person name="White J."/>
            <person name="O'Leary S."/>
            <person name="Kodira C."/>
            <person name="Zeng Q."/>
            <person name="Yandava C."/>
            <person name="Alvarado L."/>
            <person name="Longcore J."/>
            <person name="James T."/>
        </authorList>
    </citation>
    <scope>NUCLEOTIDE SEQUENCE [LARGE SCALE GENOMIC DNA]</scope>
    <source>
        <strain evidence="3 4">JEL423</strain>
    </source>
</reference>
<dbReference type="Proteomes" id="UP000077115">
    <property type="component" value="Unassembled WGS sequence"/>
</dbReference>
<dbReference type="VEuPathDB" id="FungiDB:BDEG_20419"/>
<reference evidence="3 4" key="2">
    <citation type="submission" date="2016-05" db="EMBL/GenBank/DDBJ databases">
        <title>Lineage-specific infection strategies underlie the spectrum of fungal disease in amphibians.</title>
        <authorList>
            <person name="Cuomo C.A."/>
            <person name="Farrer R.A."/>
            <person name="James T."/>
            <person name="Longcore J."/>
            <person name="Birren B."/>
        </authorList>
    </citation>
    <scope>NUCLEOTIDE SEQUENCE [LARGE SCALE GENOMIC DNA]</scope>
    <source>
        <strain evidence="3 4">JEL423</strain>
    </source>
</reference>
<evidence type="ECO:0000256" key="1">
    <source>
        <dbReference type="ARBA" id="ARBA00007769"/>
    </source>
</evidence>
<organism evidence="3 4">
    <name type="scientific">Batrachochytrium dendrobatidis (strain JEL423)</name>
    <dbReference type="NCBI Taxonomy" id="403673"/>
    <lineage>
        <taxon>Eukaryota</taxon>
        <taxon>Fungi</taxon>
        <taxon>Fungi incertae sedis</taxon>
        <taxon>Chytridiomycota</taxon>
        <taxon>Chytridiomycota incertae sedis</taxon>
        <taxon>Chytridiomycetes</taxon>
        <taxon>Rhizophydiales</taxon>
        <taxon>Rhizophydiales incertae sedis</taxon>
        <taxon>Batrachochytrium</taxon>
    </lineage>
</organism>
<protein>
    <recommendedName>
        <fullName evidence="2">Isopropylmalate dehydrogenase-like domain-containing protein</fullName>
    </recommendedName>
</protein>
<dbReference type="GO" id="GO:0004449">
    <property type="term" value="F:isocitrate dehydrogenase (NAD+) activity"/>
    <property type="evidence" value="ECO:0007669"/>
    <property type="project" value="TreeGrafter"/>
</dbReference>
<dbReference type="Gene3D" id="3.40.718.10">
    <property type="entry name" value="Isopropylmalate Dehydrogenase"/>
    <property type="match status" value="1"/>
</dbReference>
<dbReference type="PANTHER" id="PTHR11835:SF48">
    <property type="entry name" value="HOMOISOCITRATE DEHYDROGENASE, MITOCHONDRIAL"/>
    <property type="match status" value="1"/>
</dbReference>
<dbReference type="GO" id="GO:0005739">
    <property type="term" value="C:mitochondrion"/>
    <property type="evidence" value="ECO:0007669"/>
    <property type="project" value="TreeGrafter"/>
</dbReference>
<comment type="similarity">
    <text evidence="1">Belongs to the isocitrate and isopropylmalate dehydrogenases family.</text>
</comment>
<accession>A0A177W837</accession>
<sequence>MFTTGRHLLSNYPHTAKKSYSHYLCCPFSTIQTIKPSRFKSDLTIGIVPADGIGKQVIPAACKVLNAALPFKPSLIHLDAGFEHFEKTGIALPQETIECLKSKCDGALFGAVSSPLHHVKGYTSPIITLRKQLDLFANIRPIIEPFNPYTTNTNSRIDMLIVRENTECLYIKNERLETDHKSGLITAFAERKISSYASRRIAKIAFDAALARHHSRCKTLAEVEGSIPPCFKHPKVTVVHKANILSITDGLFRDTVFRVWNEYPEYKNLIALDEQLVDSMVYKMIRQPYSFDVIVAPNLYGDIISDAAAALVGSLGVVAGANVGSAFVMGEPGNFNRLPSVDSNVYFCKPLSSAWICT</sequence>
<dbReference type="InterPro" id="IPR019818">
    <property type="entry name" value="IsoCit/isopropylmalate_DH_CS"/>
</dbReference>
<dbReference type="GO" id="GO:0051287">
    <property type="term" value="F:NAD binding"/>
    <property type="evidence" value="ECO:0007669"/>
    <property type="project" value="InterPro"/>
</dbReference>
<dbReference type="GO" id="GO:0006099">
    <property type="term" value="P:tricarboxylic acid cycle"/>
    <property type="evidence" value="ECO:0007669"/>
    <property type="project" value="TreeGrafter"/>
</dbReference>
<dbReference type="eggNOG" id="KOG0785">
    <property type="taxonomic scope" value="Eukaryota"/>
</dbReference>
<dbReference type="GO" id="GO:0009085">
    <property type="term" value="P:lysine biosynthetic process"/>
    <property type="evidence" value="ECO:0007669"/>
    <property type="project" value="TreeGrafter"/>
</dbReference>
<dbReference type="GO" id="GO:0006102">
    <property type="term" value="P:isocitrate metabolic process"/>
    <property type="evidence" value="ECO:0007669"/>
    <property type="project" value="TreeGrafter"/>
</dbReference>
<dbReference type="PROSITE" id="PS00470">
    <property type="entry name" value="IDH_IMDH"/>
    <property type="match status" value="1"/>
</dbReference>
<name>A0A177W837_BATDL</name>
<dbReference type="STRING" id="403673.A0A177W837"/>
<dbReference type="GO" id="GO:0047046">
    <property type="term" value="F:homoisocitrate dehydrogenase activity"/>
    <property type="evidence" value="ECO:0007669"/>
    <property type="project" value="TreeGrafter"/>
</dbReference>
<dbReference type="AlphaFoldDB" id="A0A177W837"/>
<dbReference type="SUPFAM" id="SSF53659">
    <property type="entry name" value="Isocitrate/Isopropylmalate dehydrogenase-like"/>
    <property type="match status" value="1"/>
</dbReference>
<proteinExistence type="inferred from homology"/>
<evidence type="ECO:0000313" key="3">
    <source>
        <dbReference type="EMBL" id="OAJ36223.1"/>
    </source>
</evidence>
<dbReference type="Pfam" id="PF00180">
    <property type="entry name" value="Iso_dh"/>
    <property type="match status" value="1"/>
</dbReference>
<dbReference type="EMBL" id="DS022300">
    <property type="protein sequence ID" value="OAJ36223.1"/>
    <property type="molecule type" value="Genomic_DNA"/>
</dbReference>
<dbReference type="SMART" id="SM01329">
    <property type="entry name" value="Iso_dh"/>
    <property type="match status" value="1"/>
</dbReference>
<dbReference type="PANTHER" id="PTHR11835">
    <property type="entry name" value="DECARBOXYLATING DEHYDROGENASES-ISOCITRATE, ISOPROPYLMALATE, TARTRATE"/>
    <property type="match status" value="1"/>
</dbReference>
<evidence type="ECO:0000259" key="2">
    <source>
        <dbReference type="SMART" id="SM01329"/>
    </source>
</evidence>
<dbReference type="OrthoDB" id="10261637at2759"/>